<dbReference type="PROSITE" id="PS50995">
    <property type="entry name" value="HTH_MARR_2"/>
    <property type="match status" value="1"/>
</dbReference>
<keyword evidence="3" id="KW-1185">Reference proteome</keyword>
<gene>
    <name evidence="2" type="ORF">EEB11_16605</name>
</gene>
<dbReference type="Proteomes" id="UP000297741">
    <property type="component" value="Unassembled WGS sequence"/>
</dbReference>
<proteinExistence type="predicted"/>
<dbReference type="PRINTS" id="PR00598">
    <property type="entry name" value="HTHMARR"/>
</dbReference>
<dbReference type="Pfam" id="PF01047">
    <property type="entry name" value="MarR"/>
    <property type="match status" value="1"/>
</dbReference>
<sequence>MTDERGFLTNLVLPAARIASREIAAALAPLGLAPAQYAILDLIGRHGGMRPAMIARRLDLETSTTTNTLQRTERDGFIDRQTEPNNSRMVLISLSEKGKTVLVDARVAVQDVEARALAGTAPENMEGARVILARVMANLK</sequence>
<dbReference type="SMART" id="SM00347">
    <property type="entry name" value="HTH_MARR"/>
    <property type="match status" value="1"/>
</dbReference>
<dbReference type="Gene3D" id="1.10.10.10">
    <property type="entry name" value="Winged helix-like DNA-binding domain superfamily/Winged helix DNA-binding domain"/>
    <property type="match status" value="1"/>
</dbReference>
<dbReference type="EMBL" id="RPEM01000014">
    <property type="protein sequence ID" value="TGD41797.1"/>
    <property type="molecule type" value="Genomic_DNA"/>
</dbReference>
<feature type="domain" description="HTH marR-type" evidence="1">
    <location>
        <begin position="5"/>
        <end position="137"/>
    </location>
</feature>
<organism evidence="2 3">
    <name type="scientific">Pseudotabrizicola sediminis</name>
    <dbReference type="NCBI Taxonomy" id="2486418"/>
    <lineage>
        <taxon>Bacteria</taxon>
        <taxon>Pseudomonadati</taxon>
        <taxon>Pseudomonadota</taxon>
        <taxon>Alphaproteobacteria</taxon>
        <taxon>Rhodobacterales</taxon>
        <taxon>Paracoccaceae</taxon>
        <taxon>Pseudotabrizicola</taxon>
    </lineage>
</organism>
<dbReference type="InterPro" id="IPR036388">
    <property type="entry name" value="WH-like_DNA-bd_sf"/>
</dbReference>
<dbReference type="PANTHER" id="PTHR33164">
    <property type="entry name" value="TRANSCRIPTIONAL REGULATOR, MARR FAMILY"/>
    <property type="match status" value="1"/>
</dbReference>
<accession>A0ABY2KHL1</accession>
<evidence type="ECO:0000313" key="3">
    <source>
        <dbReference type="Proteomes" id="UP000297741"/>
    </source>
</evidence>
<dbReference type="PANTHER" id="PTHR33164:SF43">
    <property type="entry name" value="HTH-TYPE TRANSCRIPTIONAL REPRESSOR YETL"/>
    <property type="match status" value="1"/>
</dbReference>
<evidence type="ECO:0000313" key="2">
    <source>
        <dbReference type="EMBL" id="TGD41797.1"/>
    </source>
</evidence>
<dbReference type="InterPro" id="IPR036390">
    <property type="entry name" value="WH_DNA-bd_sf"/>
</dbReference>
<name>A0ABY2KHL1_9RHOB</name>
<dbReference type="InterPro" id="IPR039422">
    <property type="entry name" value="MarR/SlyA-like"/>
</dbReference>
<evidence type="ECO:0000259" key="1">
    <source>
        <dbReference type="PROSITE" id="PS50995"/>
    </source>
</evidence>
<dbReference type="SUPFAM" id="SSF46785">
    <property type="entry name" value="Winged helix' DNA-binding domain"/>
    <property type="match status" value="1"/>
</dbReference>
<dbReference type="RefSeq" id="WP_135433259.1">
    <property type="nucleotide sequence ID" value="NZ_RPEM01000014.1"/>
</dbReference>
<reference evidence="2 3" key="1">
    <citation type="submission" date="2018-11" db="EMBL/GenBank/DDBJ databases">
        <title>Tabrizicola sp. isolated from sediment of alpine lake.</title>
        <authorList>
            <person name="Liu Z."/>
        </authorList>
    </citation>
    <scope>NUCLEOTIDE SEQUENCE [LARGE SCALE GENOMIC DNA]</scope>
    <source>
        <strain evidence="2 3">DRYC-M-16</strain>
    </source>
</reference>
<protein>
    <submittedName>
        <fullName evidence="2">MarR family transcriptional regulator</fullName>
    </submittedName>
</protein>
<comment type="caution">
    <text evidence="2">The sequence shown here is derived from an EMBL/GenBank/DDBJ whole genome shotgun (WGS) entry which is preliminary data.</text>
</comment>
<dbReference type="InterPro" id="IPR000835">
    <property type="entry name" value="HTH_MarR-typ"/>
</dbReference>